<comment type="caution">
    <text evidence="14">The sequence shown here is derived from an EMBL/GenBank/DDBJ whole genome shotgun (WGS) entry which is preliminary data.</text>
</comment>
<dbReference type="InterPro" id="IPR023405">
    <property type="entry name" value="Topo_IA_core_domain"/>
</dbReference>
<feature type="site" description="Interaction with DNA" evidence="10">
    <location>
        <position position="31"/>
    </location>
</feature>
<name>A0A0G1WF46_9BACT</name>
<dbReference type="SUPFAM" id="SSF57783">
    <property type="entry name" value="Zinc beta-ribbon"/>
    <property type="match status" value="2"/>
</dbReference>
<dbReference type="PROSITE" id="PS52039">
    <property type="entry name" value="TOPO_IA_2"/>
    <property type="match status" value="1"/>
</dbReference>
<keyword evidence="5" id="KW-0862">Zinc</keyword>
<feature type="domain" description="Topo IA-type catalytic" evidence="13">
    <location>
        <begin position="126"/>
        <end position="534"/>
    </location>
</feature>
<dbReference type="PATRIC" id="fig|1619043.3.peg.198"/>
<dbReference type="PROSITE" id="PS00396">
    <property type="entry name" value="TOPO_IA_1"/>
    <property type="match status" value="1"/>
</dbReference>
<dbReference type="Gene3D" id="3.40.50.140">
    <property type="match status" value="1"/>
</dbReference>
<evidence type="ECO:0000256" key="10">
    <source>
        <dbReference type="HAMAP-Rule" id="MF_00952"/>
    </source>
</evidence>
<feature type="region of interest" description="Interaction with DNA" evidence="10">
    <location>
        <begin position="160"/>
        <end position="165"/>
    </location>
</feature>
<dbReference type="InterPro" id="IPR034149">
    <property type="entry name" value="TOPRIM_TopoI"/>
</dbReference>
<dbReference type="InterPro" id="IPR028612">
    <property type="entry name" value="Topoisom_1_IA"/>
</dbReference>
<feature type="site" description="Interaction with DNA" evidence="10">
    <location>
        <position position="152"/>
    </location>
</feature>
<dbReference type="Gene3D" id="1.10.460.10">
    <property type="entry name" value="Topoisomerase I, domain 2"/>
    <property type="match status" value="1"/>
</dbReference>
<dbReference type="Gene3D" id="3.30.65.10">
    <property type="entry name" value="Bacterial Topoisomerase I, domain 1"/>
    <property type="match status" value="2"/>
</dbReference>
<dbReference type="InterPro" id="IPR003601">
    <property type="entry name" value="Topo_IA_2"/>
</dbReference>
<dbReference type="GO" id="GO:0003677">
    <property type="term" value="F:DNA binding"/>
    <property type="evidence" value="ECO:0007669"/>
    <property type="project" value="UniProtKB-KW"/>
</dbReference>
<evidence type="ECO:0000256" key="2">
    <source>
        <dbReference type="ARBA" id="ARBA00009446"/>
    </source>
</evidence>
<evidence type="ECO:0000256" key="5">
    <source>
        <dbReference type="ARBA" id="ARBA00022833"/>
    </source>
</evidence>
<keyword evidence="4" id="KW-0863">Zinc-finger</keyword>
<keyword evidence="8 10" id="KW-0238">DNA-binding</keyword>
<reference evidence="14 15" key="1">
    <citation type="journal article" date="2015" name="Nature">
        <title>rRNA introns, odd ribosomes, and small enigmatic genomes across a large radiation of phyla.</title>
        <authorList>
            <person name="Brown C.T."/>
            <person name="Hug L.A."/>
            <person name="Thomas B.C."/>
            <person name="Sharon I."/>
            <person name="Castelle C.J."/>
            <person name="Singh A."/>
            <person name="Wilkins M.J."/>
            <person name="Williams K.H."/>
            <person name="Banfield J.F."/>
        </authorList>
    </citation>
    <scope>NUCLEOTIDE SEQUENCE [LARGE SCALE GENOMIC DNA]</scope>
</reference>
<dbReference type="InterPro" id="IPR013824">
    <property type="entry name" value="Topo_IA_cen_sub1"/>
</dbReference>
<evidence type="ECO:0000256" key="8">
    <source>
        <dbReference type="ARBA" id="ARBA00023125"/>
    </source>
</evidence>
<dbReference type="GO" id="GO:0003917">
    <property type="term" value="F:DNA topoisomerase type I (single strand cut, ATP-independent) activity"/>
    <property type="evidence" value="ECO:0007669"/>
    <property type="project" value="UniProtKB-UniRule"/>
</dbReference>
<dbReference type="SMART" id="SM00436">
    <property type="entry name" value="TOP1Bc"/>
    <property type="match status" value="1"/>
</dbReference>
<comment type="catalytic activity">
    <reaction evidence="1 10">
        <text>ATP-independent breakage of single-stranded DNA, followed by passage and rejoining.</text>
        <dbReference type="EC" id="5.6.2.1"/>
    </reaction>
</comment>
<dbReference type="CDD" id="cd00186">
    <property type="entry name" value="TOP1Ac"/>
    <property type="match status" value="1"/>
</dbReference>
<feature type="site" description="Interaction with DNA" evidence="10">
    <location>
        <position position="145"/>
    </location>
</feature>
<dbReference type="InterPro" id="IPR023406">
    <property type="entry name" value="Topo_IA_AS"/>
</dbReference>
<feature type="site" description="Interaction with DNA" evidence="10">
    <location>
        <position position="136"/>
    </location>
</feature>
<keyword evidence="9 10" id="KW-0413">Isomerase</keyword>
<dbReference type="PANTHER" id="PTHR42785">
    <property type="entry name" value="DNA TOPOISOMERASE, TYPE IA, CORE"/>
    <property type="match status" value="1"/>
</dbReference>
<dbReference type="EMBL" id="LCQN01000004">
    <property type="protein sequence ID" value="KKW17408.1"/>
    <property type="molecule type" value="Genomic_DNA"/>
</dbReference>
<keyword evidence="6" id="KW-0460">Magnesium</keyword>
<comment type="function">
    <text evidence="10">Releases the supercoiling and torsional tension of DNA, which is introduced during the DNA replication and transcription, by transiently cleaving and rejoining one strand of the DNA duplex. Introduces a single-strand break via transesterification at a target site in duplex DNA. The scissile phosphodiester is attacked by the catalytic tyrosine of the enzyme, resulting in the formation of a DNA-(5'-phosphotyrosyl)-enzyme intermediate and the expulsion of a 3'-OH DNA strand. The free DNA strand then undergoes passage around the unbroken strand, thus removing DNA supercoils. Finally, in the religation step, the DNA 3'-OH attacks the covalent intermediate to expel the active-site tyrosine and restore the DNA phosphodiester backbone.</text>
</comment>
<evidence type="ECO:0000256" key="6">
    <source>
        <dbReference type="ARBA" id="ARBA00022842"/>
    </source>
</evidence>
<dbReference type="Pfam" id="PF01396">
    <property type="entry name" value="Zn_ribbon_Top1"/>
    <property type="match status" value="3"/>
</dbReference>
<evidence type="ECO:0000313" key="15">
    <source>
        <dbReference type="Proteomes" id="UP000033982"/>
    </source>
</evidence>
<evidence type="ECO:0000256" key="3">
    <source>
        <dbReference type="ARBA" id="ARBA00022723"/>
    </source>
</evidence>
<evidence type="ECO:0000313" key="14">
    <source>
        <dbReference type="EMBL" id="KKW17408.1"/>
    </source>
</evidence>
<gene>
    <name evidence="10" type="primary">topA</name>
    <name evidence="14" type="ORF">UY58_C0004G0032</name>
</gene>
<feature type="active site" description="O-(5'-phospho-DNA)-tyrosine intermediate" evidence="10">
    <location>
        <position position="281"/>
    </location>
</feature>
<dbReference type="AlphaFoldDB" id="A0A0G1WF46"/>
<feature type="site" description="Interaction with DNA" evidence="10">
    <location>
        <position position="466"/>
    </location>
</feature>
<dbReference type="Gene3D" id="2.70.20.10">
    <property type="entry name" value="Topoisomerase I, domain 3"/>
    <property type="match status" value="1"/>
</dbReference>
<keyword evidence="3" id="KW-0479">Metal-binding</keyword>
<feature type="site" description="Interaction with DNA" evidence="10">
    <location>
        <position position="283"/>
    </location>
</feature>
<sequence>MKLVIVESPTKAKTLSRFLGHDFTVKSSYGHIRDLPKSNKDAVDIEGGFVPRYQILKEKQKVIGELREVVKKSDEVILAPDPDREGEAIAWHLAQTMGLKQPKRIVFHEITKRAVAEALEHPRDIDGKLVRAQEARRVLDRLFGYDLSGLIWKKVRYGLSAGRVQSPALRILMERERDIRAFVPEKFWVLTANLKTKQGATFSATCLKEPKTETEAKTIIAAAEAGAWIVKNIEESQQSRAPRPPFTTSTVQQTASTRLGFSPSRTMRVAQKLYEAGHITYMRTDSVNLAKEAQANFIAVIKKEFGAEYVSAREYKTKSKSAQEAHEAIRPTDASVRNCGESEEQSKLYELIRARALSSQMSDAKVARTKIVVNILGDTIPDFAANGSRIVGDGWLKADPAARGEEVELPKTAKGESLTLIEAHFEGKETQPPNRYSEAGLVKELEKRDIGRPSTYASIIKTLEDRGYVENQNRTLMPTATGDVVSSFIEQNFGDYISDTFTAKMEDELDEIAEGKRTYENTLTEFYTPFHKAVKGKGAIAKITNMGEAPKEFLCPVCDSSMVYKLSKVGRFMSCVNFPKCVGARKEDGSEIAPPKEIGEACPECKAGQLIEREGRFGRFVACSNYPKCKFVKKDPAEEAKTKTGVQCTVCKKGEMTERRGRFGFFYSCSNYPDCKHAIKTRPTGNLCSMCGALMMEGTKTIPERCSDKTCPNHNPQKLKAAGHANPENLR</sequence>
<feature type="site" description="Interaction with DNA" evidence="10">
    <location>
        <position position="140"/>
    </location>
</feature>
<dbReference type="EC" id="5.6.2.1" evidence="10"/>
<comment type="similarity">
    <text evidence="2 10">Belongs to the type IA topoisomerase family.</text>
</comment>
<dbReference type="NCBIfam" id="TIGR01051">
    <property type="entry name" value="topA_bact"/>
    <property type="match status" value="1"/>
</dbReference>
<dbReference type="PRINTS" id="PR00417">
    <property type="entry name" value="PRTPISMRASEI"/>
</dbReference>
<evidence type="ECO:0000256" key="11">
    <source>
        <dbReference type="SAM" id="MobiDB-lite"/>
    </source>
</evidence>
<dbReference type="InterPro" id="IPR013497">
    <property type="entry name" value="Topo_IA_cen"/>
</dbReference>
<evidence type="ECO:0000256" key="9">
    <source>
        <dbReference type="ARBA" id="ARBA00023235"/>
    </source>
</evidence>
<dbReference type="GO" id="GO:0005694">
    <property type="term" value="C:chromosome"/>
    <property type="evidence" value="ECO:0007669"/>
    <property type="project" value="InterPro"/>
</dbReference>
<dbReference type="Gene3D" id="1.10.290.10">
    <property type="entry name" value="Topoisomerase I, domain 4"/>
    <property type="match status" value="1"/>
</dbReference>
<dbReference type="GO" id="GO:0006265">
    <property type="term" value="P:DNA topological change"/>
    <property type="evidence" value="ECO:0007669"/>
    <property type="project" value="UniProtKB-UniRule"/>
</dbReference>
<dbReference type="Proteomes" id="UP000033982">
    <property type="component" value="Unassembled WGS sequence"/>
</dbReference>
<evidence type="ECO:0000256" key="7">
    <source>
        <dbReference type="ARBA" id="ARBA00023029"/>
    </source>
</evidence>
<dbReference type="InterPro" id="IPR013826">
    <property type="entry name" value="Topo_IA_cen_sub3"/>
</dbReference>
<dbReference type="GO" id="GO:0008270">
    <property type="term" value="F:zinc ion binding"/>
    <property type="evidence" value="ECO:0007669"/>
    <property type="project" value="UniProtKB-KW"/>
</dbReference>
<evidence type="ECO:0000259" key="12">
    <source>
        <dbReference type="PROSITE" id="PS50880"/>
    </source>
</evidence>
<accession>A0A0G1WF46</accession>
<feature type="site" description="Interaction with DNA" evidence="10">
    <location>
        <position position="137"/>
    </location>
</feature>
<dbReference type="InterPro" id="IPR013825">
    <property type="entry name" value="Topo_IA_cen_sub2"/>
</dbReference>
<dbReference type="Pfam" id="PF01751">
    <property type="entry name" value="Toprim"/>
    <property type="match status" value="1"/>
</dbReference>
<feature type="region of interest" description="Disordered" evidence="11">
    <location>
        <begin position="235"/>
        <end position="254"/>
    </location>
</feature>
<dbReference type="SMART" id="SM00493">
    <property type="entry name" value="TOPRIM"/>
    <property type="match status" value="1"/>
</dbReference>
<dbReference type="PANTHER" id="PTHR42785:SF1">
    <property type="entry name" value="DNA TOPOISOMERASE"/>
    <property type="match status" value="1"/>
</dbReference>
<feature type="domain" description="Toprim" evidence="12">
    <location>
        <begin position="1"/>
        <end position="112"/>
    </location>
</feature>
<evidence type="ECO:0000259" key="13">
    <source>
        <dbReference type="PROSITE" id="PS52039"/>
    </source>
</evidence>
<dbReference type="InterPro" id="IPR006171">
    <property type="entry name" value="TOPRIM_dom"/>
</dbReference>
<dbReference type="PROSITE" id="PS50880">
    <property type="entry name" value="TOPRIM"/>
    <property type="match status" value="1"/>
</dbReference>
<dbReference type="Pfam" id="PF01131">
    <property type="entry name" value="Topoisom_bac"/>
    <property type="match status" value="1"/>
</dbReference>
<evidence type="ECO:0000256" key="4">
    <source>
        <dbReference type="ARBA" id="ARBA00022771"/>
    </source>
</evidence>
<dbReference type="InterPro" id="IPR005733">
    <property type="entry name" value="TopoI_bac-type"/>
</dbReference>
<dbReference type="HAMAP" id="MF_00952">
    <property type="entry name" value="Topoisom_1_prok"/>
    <property type="match status" value="1"/>
</dbReference>
<dbReference type="CDD" id="cd03363">
    <property type="entry name" value="TOPRIM_TopoIA_TopoI"/>
    <property type="match status" value="1"/>
</dbReference>
<dbReference type="InterPro" id="IPR013498">
    <property type="entry name" value="Topo_IA_Znf"/>
</dbReference>
<dbReference type="SUPFAM" id="SSF56712">
    <property type="entry name" value="Prokaryotic type I DNA topoisomerase"/>
    <property type="match status" value="1"/>
</dbReference>
<protein>
    <recommendedName>
        <fullName evidence="10">DNA topoisomerase 1</fullName>
        <ecNumber evidence="10">5.6.2.1</ecNumber>
    </recommendedName>
    <alternativeName>
        <fullName evidence="10">DNA topoisomerase I</fullName>
    </alternativeName>
</protein>
<proteinExistence type="inferred from homology"/>
<dbReference type="SMART" id="SM00437">
    <property type="entry name" value="TOP1Ac"/>
    <property type="match status" value="1"/>
</dbReference>
<evidence type="ECO:0000256" key="1">
    <source>
        <dbReference type="ARBA" id="ARBA00000213"/>
    </source>
</evidence>
<keyword evidence="7 10" id="KW-0799">Topoisomerase</keyword>
<dbReference type="InterPro" id="IPR000380">
    <property type="entry name" value="Topo_IA"/>
</dbReference>
<comment type="subunit">
    <text evidence="10">Monomer.</text>
</comment>
<organism evidence="14 15">
    <name type="scientific">Candidatus Magasanikbacteria bacterium GW2011_GWA2_50_22</name>
    <dbReference type="NCBI Taxonomy" id="1619043"/>
    <lineage>
        <taxon>Bacteria</taxon>
        <taxon>Candidatus Magasanikiibacteriota</taxon>
    </lineage>
</organism>
<dbReference type="InterPro" id="IPR003602">
    <property type="entry name" value="Topo_IA_DNA-bd_dom"/>
</dbReference>